<comment type="caution">
    <text evidence="1">The sequence shown here is derived from an EMBL/GenBank/DDBJ whole genome shotgun (WGS) entry which is preliminary data.</text>
</comment>
<name>A0A8J7RDY5_METVO</name>
<dbReference type="RefSeq" id="WP_209590978.1">
    <property type="nucleotide sequence ID" value="NZ_JAGGMU010000002.1"/>
</dbReference>
<protein>
    <recommendedName>
        <fullName evidence="3">Lipoprotein</fullName>
    </recommendedName>
</protein>
<dbReference type="EMBL" id="JAGGMV010000002">
    <property type="protein sequence ID" value="MBP2201497.1"/>
    <property type="molecule type" value="Genomic_DNA"/>
</dbReference>
<evidence type="ECO:0008006" key="3">
    <source>
        <dbReference type="Google" id="ProtNLM"/>
    </source>
</evidence>
<organism evidence="1 2">
    <name type="scientific">Methanococcus voltae</name>
    <dbReference type="NCBI Taxonomy" id="2188"/>
    <lineage>
        <taxon>Archaea</taxon>
        <taxon>Methanobacteriati</taxon>
        <taxon>Methanobacteriota</taxon>
        <taxon>Methanomada group</taxon>
        <taxon>Methanococci</taxon>
        <taxon>Methanococcales</taxon>
        <taxon>Methanococcaceae</taxon>
        <taxon>Methanococcus</taxon>
    </lineage>
</organism>
<accession>A0A8J7RDY5</accession>
<evidence type="ECO:0000313" key="2">
    <source>
        <dbReference type="Proteomes" id="UP000740329"/>
    </source>
</evidence>
<gene>
    <name evidence="1" type="ORF">J3E07_000909</name>
</gene>
<sequence length="70" mass="7853">MKNKLYLILSLSCMLMLSGCIGVTVCSDEVLNEDITTDSDYKDISKNNGNNLKSNVRTTNGQFKIAWINY</sequence>
<reference evidence="1" key="1">
    <citation type="submission" date="2021-03" db="EMBL/GenBank/DDBJ databases">
        <title>Genomic Encyclopedia of Type Strains, Phase IV (KMG-V): Genome sequencing to study the core and pangenomes of soil and plant-associated prokaryotes.</title>
        <authorList>
            <person name="Whitman W."/>
        </authorList>
    </citation>
    <scope>NUCLEOTIDE SEQUENCE</scope>
    <source>
        <strain evidence="1">C4</strain>
    </source>
</reference>
<proteinExistence type="predicted"/>
<evidence type="ECO:0000313" key="1">
    <source>
        <dbReference type="EMBL" id="MBP2201497.1"/>
    </source>
</evidence>
<dbReference type="PROSITE" id="PS51257">
    <property type="entry name" value="PROKAR_LIPOPROTEIN"/>
    <property type="match status" value="1"/>
</dbReference>
<dbReference type="Proteomes" id="UP000740329">
    <property type="component" value="Unassembled WGS sequence"/>
</dbReference>
<dbReference type="OrthoDB" id="382136at2157"/>
<dbReference type="AlphaFoldDB" id="A0A8J7RDY5"/>